<dbReference type="Pfam" id="PF20174">
    <property type="entry name" value="DUF6540"/>
    <property type="match status" value="1"/>
</dbReference>
<dbReference type="InterPro" id="IPR046670">
    <property type="entry name" value="DUF6540"/>
</dbReference>
<keyword evidence="2" id="KW-1185">Reference proteome</keyword>
<reference evidence="1 2" key="1">
    <citation type="submission" date="2018-05" db="EMBL/GenBank/DDBJ databases">
        <title>Whole genome sequencing for identification of molecular markers to develop diagnostic detection tools for the regulated plant pathogen Lachnellula willkommii.</title>
        <authorList>
            <person name="Giroux E."/>
            <person name="Bilodeau G."/>
        </authorList>
    </citation>
    <scope>NUCLEOTIDE SEQUENCE [LARGE SCALE GENOMIC DNA]</scope>
    <source>
        <strain evidence="1 2">CBS 625.97</strain>
    </source>
</reference>
<name>A0A7D8UNM3_9HELO</name>
<dbReference type="OrthoDB" id="2999773at2759"/>
<protein>
    <submittedName>
        <fullName evidence="1">Uncharacterized protein</fullName>
    </submittedName>
</protein>
<dbReference type="AlphaFoldDB" id="A0A7D8UNM3"/>
<comment type="caution">
    <text evidence="1">The sequence shown here is derived from an EMBL/GenBank/DDBJ whole genome shotgun (WGS) entry which is preliminary data.</text>
</comment>
<organism evidence="1 2">
    <name type="scientific">Lachnellula cervina</name>
    <dbReference type="NCBI Taxonomy" id="1316786"/>
    <lineage>
        <taxon>Eukaryota</taxon>
        <taxon>Fungi</taxon>
        <taxon>Dikarya</taxon>
        <taxon>Ascomycota</taxon>
        <taxon>Pezizomycotina</taxon>
        <taxon>Leotiomycetes</taxon>
        <taxon>Helotiales</taxon>
        <taxon>Lachnaceae</taxon>
        <taxon>Lachnellula</taxon>
    </lineage>
</organism>
<evidence type="ECO:0000313" key="1">
    <source>
        <dbReference type="EMBL" id="TVY51851.1"/>
    </source>
</evidence>
<dbReference type="Proteomes" id="UP000481288">
    <property type="component" value="Unassembled WGS sequence"/>
</dbReference>
<dbReference type="EMBL" id="QGMG01000720">
    <property type="protein sequence ID" value="TVY51851.1"/>
    <property type="molecule type" value="Genomic_DNA"/>
</dbReference>
<gene>
    <name evidence="1" type="ORF">LCER1_G005634</name>
</gene>
<sequence>MIVQHRYHASSSIPDNLSLAHFAAHWALWIPSYEEELIGKTGKIINVQGSPSEGFAHEFERNYDLASETRRHSVKLLSLVDSKNIIDTTGDYSIDNTAIDNLESSALTIKAPGPSLRSIEQHGVKTRVELKNCQTWLRQFVSTLVENGTFSKDALVELDNAFKN</sequence>
<accession>A0A7D8UNM3</accession>
<proteinExistence type="predicted"/>
<evidence type="ECO:0000313" key="2">
    <source>
        <dbReference type="Proteomes" id="UP000481288"/>
    </source>
</evidence>